<dbReference type="InterPro" id="IPR038869">
    <property type="entry name" value="DLT1"/>
</dbReference>
<evidence type="ECO:0000256" key="5">
    <source>
        <dbReference type="ARBA" id="ARBA00022989"/>
    </source>
</evidence>
<comment type="similarity">
    <text evidence="2 7">Belongs to the DLT1 family.</text>
</comment>
<dbReference type="HOGENOM" id="CLU_088024_0_0_1"/>
<comment type="subcellular location">
    <subcellularLocation>
        <location evidence="7">Membrane</location>
        <topology evidence="7">Multi-pass membrane protein</topology>
    </subcellularLocation>
</comment>
<dbReference type="GeneID" id="18907632"/>
<keyword evidence="9" id="KW-1185">Reference proteome</keyword>
<evidence type="ECO:0000256" key="1">
    <source>
        <dbReference type="ARBA" id="ARBA00002489"/>
    </source>
</evidence>
<keyword evidence="4 7" id="KW-0812">Transmembrane</keyword>
<dbReference type="OrthoDB" id="337038at2759"/>
<comment type="function">
    <text evidence="1 7">Required for growth under high-pressure and low-temperature conditions.</text>
</comment>
<keyword evidence="5 7" id="KW-1133">Transmembrane helix</keyword>
<gene>
    <name evidence="7" type="primary">DLT1</name>
    <name evidence="8" type="ORF">PHACADRAFT_110950</name>
</gene>
<evidence type="ECO:0000313" key="9">
    <source>
        <dbReference type="Proteomes" id="UP000008370"/>
    </source>
</evidence>
<sequence>MSRSSWGRSTLSGITYIVIVLTLTFFIGLSCAALLSQAVRTAPNKNWTRNFNAVVIGAAYAIVFAVSLAFCLNRRIIVHRKLQRISKVYHTLGKADVPKPVYRYINQEYARACLVAYESQPKGGSQEGWGKPGSQVGEVCFRTTLLHTIREIDELAHEVIPRHPTLRPHSRMLHHFRFILPLLPRDEDDLTPLHYYDSAIQLVRHASREPSEAEFILGFAAVNELKKVLNECRLEMMEGSLENLVDLRSIGTK</sequence>
<dbReference type="InParanoid" id="K5WP39"/>
<dbReference type="PANTHER" id="PTHR40021">
    <property type="entry name" value="DEFECT AT LOW TEMPERATURE PROTEIN 1"/>
    <property type="match status" value="1"/>
</dbReference>
<evidence type="ECO:0000256" key="2">
    <source>
        <dbReference type="ARBA" id="ARBA00005550"/>
    </source>
</evidence>
<reference evidence="8 9" key="1">
    <citation type="journal article" date="2012" name="BMC Genomics">
        <title>Comparative genomics of the white-rot fungi, Phanerochaete carnosa and P. chrysosporium, to elucidate the genetic basis of the distinct wood types they colonize.</title>
        <authorList>
            <person name="Suzuki H."/>
            <person name="MacDonald J."/>
            <person name="Syed K."/>
            <person name="Salamov A."/>
            <person name="Hori C."/>
            <person name="Aerts A."/>
            <person name="Henrissat B."/>
            <person name="Wiebenga A."/>
            <person name="vanKuyk P.A."/>
            <person name="Barry K."/>
            <person name="Lindquist E."/>
            <person name="LaButti K."/>
            <person name="Lapidus A."/>
            <person name="Lucas S."/>
            <person name="Coutinho P."/>
            <person name="Gong Y."/>
            <person name="Samejima M."/>
            <person name="Mahadevan R."/>
            <person name="Abou-Zaid M."/>
            <person name="de Vries R.P."/>
            <person name="Igarashi K."/>
            <person name="Yadav J.S."/>
            <person name="Grigoriev I.V."/>
            <person name="Master E.R."/>
        </authorList>
    </citation>
    <scope>NUCLEOTIDE SEQUENCE [LARGE SCALE GENOMIC DNA]</scope>
    <source>
        <strain evidence="8 9">HHB-10118-sp</strain>
    </source>
</reference>
<evidence type="ECO:0000256" key="7">
    <source>
        <dbReference type="RuleBase" id="RU367100"/>
    </source>
</evidence>
<dbReference type="EMBL" id="JH930468">
    <property type="protein sequence ID" value="EKM60984.1"/>
    <property type="molecule type" value="Genomic_DNA"/>
</dbReference>
<evidence type="ECO:0000256" key="3">
    <source>
        <dbReference type="ARBA" id="ARBA00021353"/>
    </source>
</evidence>
<proteinExistence type="inferred from homology"/>
<evidence type="ECO:0000256" key="4">
    <source>
        <dbReference type="ARBA" id="ARBA00022692"/>
    </source>
</evidence>
<protein>
    <recommendedName>
        <fullName evidence="3 7">Defect at low temperature protein 1</fullName>
    </recommendedName>
</protein>
<dbReference type="KEGG" id="pco:PHACADRAFT_110950"/>
<dbReference type="PROSITE" id="PS51257">
    <property type="entry name" value="PROKAR_LIPOPROTEIN"/>
    <property type="match status" value="1"/>
</dbReference>
<feature type="transmembrane region" description="Helical" evidence="7">
    <location>
        <begin position="12"/>
        <end position="39"/>
    </location>
</feature>
<feature type="transmembrane region" description="Helical" evidence="7">
    <location>
        <begin position="51"/>
        <end position="72"/>
    </location>
</feature>
<organism evidence="8 9">
    <name type="scientific">Phanerochaete carnosa (strain HHB-10118-sp)</name>
    <name type="common">White-rot fungus</name>
    <name type="synonym">Peniophora carnosa</name>
    <dbReference type="NCBI Taxonomy" id="650164"/>
    <lineage>
        <taxon>Eukaryota</taxon>
        <taxon>Fungi</taxon>
        <taxon>Dikarya</taxon>
        <taxon>Basidiomycota</taxon>
        <taxon>Agaricomycotina</taxon>
        <taxon>Agaricomycetes</taxon>
        <taxon>Polyporales</taxon>
        <taxon>Phanerochaetaceae</taxon>
        <taxon>Phanerochaete</taxon>
    </lineage>
</organism>
<evidence type="ECO:0000313" key="8">
    <source>
        <dbReference type="EMBL" id="EKM60984.1"/>
    </source>
</evidence>
<accession>K5WP39</accession>
<dbReference type="AlphaFoldDB" id="K5WP39"/>
<name>K5WP39_PHACS</name>
<dbReference type="GO" id="GO:0016020">
    <property type="term" value="C:membrane"/>
    <property type="evidence" value="ECO:0007669"/>
    <property type="project" value="UniProtKB-SubCell"/>
</dbReference>
<dbReference type="Proteomes" id="UP000008370">
    <property type="component" value="Unassembled WGS sequence"/>
</dbReference>
<dbReference type="PANTHER" id="PTHR40021:SF1">
    <property type="entry name" value="DEFECT AT LOW TEMPERATURE PROTEIN 1"/>
    <property type="match status" value="1"/>
</dbReference>
<evidence type="ECO:0000256" key="6">
    <source>
        <dbReference type="ARBA" id="ARBA00023136"/>
    </source>
</evidence>
<keyword evidence="6 7" id="KW-0472">Membrane</keyword>
<dbReference type="RefSeq" id="XP_007390422.1">
    <property type="nucleotide sequence ID" value="XM_007390360.1"/>
</dbReference>